<dbReference type="RefSeq" id="WP_153413190.1">
    <property type="nucleotide sequence ID" value="NZ_WISB01000110.1"/>
</dbReference>
<evidence type="ECO:0000256" key="1">
    <source>
        <dbReference type="ARBA" id="ARBA00004418"/>
    </source>
</evidence>
<keyword evidence="4" id="KW-0732">Signal</keyword>
<reference evidence="5" key="1">
    <citation type="journal article" date="2013" name="Genome Biol.">
        <title>Comparative genomics of the core and accessory genomes of 48 Sinorhizobium strains comprising five genospecies.</title>
        <authorList>
            <person name="Sugawara M."/>
            <person name="Epstein B."/>
            <person name="Badgley B.D."/>
            <person name="Unno T."/>
            <person name="Xu L."/>
            <person name="Reese J."/>
            <person name="Gyaneshwar P."/>
            <person name="Denny R."/>
            <person name="Mudge J."/>
            <person name="Bharti A.K."/>
            <person name="Farmer A.D."/>
            <person name="May G.D."/>
            <person name="Woodward J.E."/>
            <person name="Medigue C."/>
            <person name="Vallenet D."/>
            <person name="Lajus A."/>
            <person name="Rouy Z."/>
            <person name="Martinez-Vaz B."/>
            <person name="Tiffin P."/>
            <person name="Young N.D."/>
            <person name="Sadowsky M.J."/>
        </authorList>
    </citation>
    <scope>NUCLEOTIDE SEQUENCE</scope>
    <source>
        <strain evidence="5">M1</strain>
    </source>
</reference>
<keyword evidence="3" id="KW-0574">Periplasm</keyword>
<evidence type="ECO:0000313" key="5">
    <source>
        <dbReference type="EMBL" id="MQW70847.1"/>
    </source>
</evidence>
<dbReference type="InterPro" id="IPR050490">
    <property type="entry name" value="Bact_solute-bd_prot1"/>
</dbReference>
<gene>
    <name evidence="5" type="ORF">GHJ91_17315</name>
</gene>
<sequence length="435" mass="47795">MIILTRLLGSSALLASTVLATQALPAEPITILINTSPWYGGFEALVEKYEADTGNKVSIDAVPLGGLLEKARNAVRGPSGNYDIVNLSNAWVVEFYAGNYLTPLTDIDPTFSFGDNIIDADGLLYWNKDKQWPMKHGGVPMAFSPNANTHLWYYRTDQIEKPPETWDDVLKTCRSKGGEVDYSVVLRGARGNPIRFAFSTYMLGFGGSIEKDAPNGDFTVTFNSPEVKHALELYIKLAKECGPPNPGSIDQGEMIQYLVSGKAKQAGIVVAAQAQMDDPEKSAVVGKISYTVTPRPADGANRDVWGSWQMGIPANVPAERKKAAMEFIKYFQSDDAQTYYAEAGGIPVSRTVLEGPLSEQEKFRWMRPYSQASRYAKQLLQYQEGAEIEQIIGLRLNQALIGELSVDDALNTAATEIHDVFVRTGRRTGLLPPLQ</sequence>
<comment type="caution">
    <text evidence="5">The sequence shown here is derived from an EMBL/GenBank/DDBJ whole genome shotgun (WGS) entry which is preliminary data.</text>
</comment>
<dbReference type="PANTHER" id="PTHR43649:SF12">
    <property type="entry name" value="DIACETYLCHITOBIOSE BINDING PROTEIN DASA"/>
    <property type="match status" value="1"/>
</dbReference>
<feature type="signal peptide" evidence="4">
    <location>
        <begin position="1"/>
        <end position="25"/>
    </location>
</feature>
<name>A0A6G1WMH7_9HYPH</name>
<dbReference type="SUPFAM" id="SSF53850">
    <property type="entry name" value="Periplasmic binding protein-like II"/>
    <property type="match status" value="1"/>
</dbReference>
<dbReference type="PANTHER" id="PTHR43649">
    <property type="entry name" value="ARABINOSE-BINDING PROTEIN-RELATED"/>
    <property type="match status" value="1"/>
</dbReference>
<comment type="similarity">
    <text evidence="2">Belongs to the bacterial solute-binding protein 1 family.</text>
</comment>
<dbReference type="EMBL" id="WISB01000110">
    <property type="protein sequence ID" value="MQW70847.1"/>
    <property type="molecule type" value="Genomic_DNA"/>
</dbReference>
<evidence type="ECO:0000256" key="3">
    <source>
        <dbReference type="ARBA" id="ARBA00022764"/>
    </source>
</evidence>
<organism evidence="5">
    <name type="scientific">Sinorhizobium medicae</name>
    <dbReference type="NCBI Taxonomy" id="110321"/>
    <lineage>
        <taxon>Bacteria</taxon>
        <taxon>Pseudomonadati</taxon>
        <taxon>Pseudomonadota</taxon>
        <taxon>Alphaproteobacteria</taxon>
        <taxon>Hyphomicrobiales</taxon>
        <taxon>Rhizobiaceae</taxon>
        <taxon>Sinorhizobium/Ensifer group</taxon>
        <taxon>Sinorhizobium</taxon>
    </lineage>
</organism>
<feature type="chain" id="PRO_5026158128" evidence="4">
    <location>
        <begin position="26"/>
        <end position="435"/>
    </location>
</feature>
<comment type="subcellular location">
    <subcellularLocation>
        <location evidence="1">Periplasm</location>
    </subcellularLocation>
</comment>
<dbReference type="GO" id="GO:0042597">
    <property type="term" value="C:periplasmic space"/>
    <property type="evidence" value="ECO:0007669"/>
    <property type="project" value="UniProtKB-SubCell"/>
</dbReference>
<dbReference type="Gene3D" id="3.40.190.10">
    <property type="entry name" value="Periplasmic binding protein-like II"/>
    <property type="match status" value="2"/>
</dbReference>
<dbReference type="AlphaFoldDB" id="A0A6G1WMH7"/>
<proteinExistence type="inferred from homology"/>
<evidence type="ECO:0000256" key="4">
    <source>
        <dbReference type="SAM" id="SignalP"/>
    </source>
</evidence>
<accession>A0A6G1WMH7</accession>
<dbReference type="Pfam" id="PF01547">
    <property type="entry name" value="SBP_bac_1"/>
    <property type="match status" value="1"/>
</dbReference>
<evidence type="ECO:0000256" key="2">
    <source>
        <dbReference type="ARBA" id="ARBA00008520"/>
    </source>
</evidence>
<protein>
    <submittedName>
        <fullName evidence="5">Extracellular solute-binding protein</fullName>
    </submittedName>
</protein>
<dbReference type="InterPro" id="IPR006059">
    <property type="entry name" value="SBP"/>
</dbReference>